<dbReference type="RefSeq" id="XP_064656755.1">
    <property type="nucleotide sequence ID" value="XM_064804913.1"/>
</dbReference>
<evidence type="ECO:0000313" key="7">
    <source>
        <dbReference type="EMBL" id="KAK5166947.1"/>
    </source>
</evidence>
<organism evidence="7 8">
    <name type="scientific">Saxophila tyrrhenica</name>
    <dbReference type="NCBI Taxonomy" id="1690608"/>
    <lineage>
        <taxon>Eukaryota</taxon>
        <taxon>Fungi</taxon>
        <taxon>Dikarya</taxon>
        <taxon>Ascomycota</taxon>
        <taxon>Pezizomycotina</taxon>
        <taxon>Dothideomycetes</taxon>
        <taxon>Dothideomycetidae</taxon>
        <taxon>Mycosphaerellales</taxon>
        <taxon>Extremaceae</taxon>
        <taxon>Saxophila</taxon>
    </lineage>
</organism>
<keyword evidence="4" id="KW-0175">Coiled coil</keyword>
<comment type="subcellular location">
    <subcellularLocation>
        <location evidence="1">Cytoplasm</location>
        <location evidence="1">Cytoskeleton</location>
        <location evidence="1">Microtubule organizing center</location>
    </subcellularLocation>
</comment>
<dbReference type="PANTHER" id="PTHR19336">
    <property type="entry name" value="UNCHARACTERIZED DUF1167"/>
    <property type="match status" value="1"/>
</dbReference>
<dbReference type="PANTHER" id="PTHR19336:SF9">
    <property type="entry name" value="SPINDLE POLE BODY PROTEIN PPC89"/>
    <property type="match status" value="1"/>
</dbReference>
<evidence type="ECO:0000313" key="8">
    <source>
        <dbReference type="Proteomes" id="UP001337655"/>
    </source>
</evidence>
<feature type="compositionally biased region" description="Polar residues" evidence="5">
    <location>
        <begin position="827"/>
        <end position="862"/>
    </location>
</feature>
<dbReference type="EMBL" id="JAVRRT010000012">
    <property type="protein sequence ID" value="KAK5166947.1"/>
    <property type="molecule type" value="Genomic_DNA"/>
</dbReference>
<feature type="region of interest" description="Disordered" evidence="5">
    <location>
        <begin position="565"/>
        <end position="603"/>
    </location>
</feature>
<evidence type="ECO:0000259" key="6">
    <source>
        <dbReference type="Pfam" id="PF06657"/>
    </source>
</evidence>
<feature type="region of interest" description="Disordered" evidence="5">
    <location>
        <begin position="766"/>
        <end position="797"/>
    </location>
</feature>
<evidence type="ECO:0000256" key="1">
    <source>
        <dbReference type="ARBA" id="ARBA00004267"/>
    </source>
</evidence>
<feature type="compositionally biased region" description="Basic and acidic residues" evidence="5">
    <location>
        <begin position="565"/>
        <end position="582"/>
    </location>
</feature>
<keyword evidence="2" id="KW-0963">Cytoplasm</keyword>
<dbReference type="Proteomes" id="UP001337655">
    <property type="component" value="Unassembled WGS sequence"/>
</dbReference>
<feature type="compositionally biased region" description="Polar residues" evidence="5">
    <location>
        <begin position="666"/>
        <end position="703"/>
    </location>
</feature>
<keyword evidence="3" id="KW-0206">Cytoskeleton</keyword>
<feature type="region of interest" description="Disordered" evidence="5">
    <location>
        <begin position="1022"/>
        <end position="1058"/>
    </location>
</feature>
<feature type="region of interest" description="Disordered" evidence="5">
    <location>
        <begin position="647"/>
        <end position="712"/>
    </location>
</feature>
<evidence type="ECO:0000256" key="4">
    <source>
        <dbReference type="SAM" id="Coils"/>
    </source>
</evidence>
<dbReference type="GO" id="GO:0008017">
    <property type="term" value="F:microtubule binding"/>
    <property type="evidence" value="ECO:0007669"/>
    <property type="project" value="InterPro"/>
</dbReference>
<feature type="region of interest" description="Disordered" evidence="5">
    <location>
        <begin position="1"/>
        <end position="103"/>
    </location>
</feature>
<protein>
    <recommendedName>
        <fullName evidence="6">Cep57 centrosome microtubule-binding domain-containing protein</fullName>
    </recommendedName>
</protein>
<feature type="coiled-coil region" evidence="4">
    <location>
        <begin position="444"/>
        <end position="563"/>
    </location>
</feature>
<sequence length="1058" mass="116596">MAATNASRAHLIHTLSNTRPRSSSPRTDEYATATGSSFGDVLHSTPNDNTATSAQQQLPQHPHIHNNYDHFPDQASESASDASGESTTSIELGRAKKRGASLQEDSSIMSNFRFENNGELYSFVETPPITRHVSPIARQLSRDNNNTHQNNGSLRRQASIRRAASNAAPKNINQRSLSAAFHQATCEDEASIVSESTRELTATLTARTTRNTRFTSARHPPSGAYAAANVAVNDSAATAPAQFSRHDSQHTAQSNSFVLPQLADITELVSGTGKNGTPKSTKPRSRFASAPAQLPKTQPQYEPVEGIQVPEEEKAIYASLQLLKERVAQLETEKSESALRQEKLEQQNDQLRNELAASYYRPDSGLGSSDEDDAAKGKVENNRLRAAYRSLQNQLNKANHKVAVAELTVQRGVTERELLEHDIQRFNKERELTAKKTSGAIFKNEELKADIEELRAENEELRNAGDGQLKADNEALQADNEALSVENQKLQQQYDTLTADNHTLQQQNNTLAADKAALQRQNKTLQQQNNALTANNNDLQEEVDAFQKESQELRLLMEQMQRSFDADVAQRTKRDARMKTKADSMPPPAKKVKNASRQVSQAEDVKTTLLRGAEAQRAYQAPRVDPVPNESNKDDLQSLIDQEVQKLRDAAGPRASRITSTRRRTPLQQNDNNNHQSASQPQQRDASIQRSASGTKRTISDPTMSIDGDRTQSTCDIDFSLVKPSKRASLPVPAKQAAPSGHEDVRDLTFLSVDFQDERLVNSVRQTLEDERKAKRHTTRSASVPAEGSRQVSDALPRKSSIRDVTLDSEAGKDIFDLIDMRKTSKNVRVQSPHSSQATEQPAQQSPDNTADLSLMSAGSNTSRRRHRRAQSAEDGMTSAFIVPDITLNSTLNTTLDDHSGLNHDPTTCTACPQRSSNSNNPPTIPTPVPVNDRTEQIDDTTLATIRPSEPPPLALASVIKQFEDEIVHLKNSLSSKEKLYAKHDPSIGKRKRMQLQQGIREVLGQIERRSDQVYSLYDVLEGQRQNGGGGGTAGEGEGERGVEETLESLGIEVGEVN</sequence>
<keyword evidence="8" id="KW-1185">Reference proteome</keyword>
<feature type="compositionally biased region" description="Gly residues" evidence="5">
    <location>
        <begin position="1026"/>
        <end position="1036"/>
    </location>
</feature>
<proteinExistence type="predicted"/>
<dbReference type="Pfam" id="PF06657">
    <property type="entry name" value="Cep57_MT_bd"/>
    <property type="match status" value="1"/>
</dbReference>
<gene>
    <name evidence="7" type="ORF">LTR77_007676</name>
</gene>
<dbReference type="GO" id="GO:0005815">
    <property type="term" value="C:microtubule organizing center"/>
    <property type="evidence" value="ECO:0007669"/>
    <property type="project" value="UniProtKB-SubCell"/>
</dbReference>
<feature type="coiled-coil region" evidence="4">
    <location>
        <begin position="320"/>
        <end position="408"/>
    </location>
</feature>
<dbReference type="Gene3D" id="1.20.5.1000">
    <property type="entry name" value="arf6 gtpase in complex with a specific effector, jip4"/>
    <property type="match status" value="1"/>
</dbReference>
<evidence type="ECO:0000256" key="5">
    <source>
        <dbReference type="SAM" id="MobiDB-lite"/>
    </source>
</evidence>
<reference evidence="7 8" key="1">
    <citation type="submission" date="2023-08" db="EMBL/GenBank/DDBJ databases">
        <title>Black Yeasts Isolated from many extreme environments.</title>
        <authorList>
            <person name="Coleine C."/>
            <person name="Stajich J.E."/>
            <person name="Selbmann L."/>
        </authorList>
    </citation>
    <scope>NUCLEOTIDE SEQUENCE [LARGE SCALE GENOMIC DNA]</scope>
    <source>
        <strain evidence="7 8">CCFEE 5935</strain>
    </source>
</reference>
<feature type="compositionally biased region" description="Low complexity" evidence="5">
    <location>
        <begin position="75"/>
        <end position="89"/>
    </location>
</feature>
<name>A0AAV9P646_9PEZI</name>
<feature type="region of interest" description="Disordered" evidence="5">
    <location>
        <begin position="907"/>
        <end position="934"/>
    </location>
</feature>
<dbReference type="AlphaFoldDB" id="A0AAV9P646"/>
<feature type="region of interest" description="Disordered" evidence="5">
    <location>
        <begin position="826"/>
        <end position="878"/>
    </location>
</feature>
<feature type="compositionally biased region" description="Polar residues" evidence="5">
    <location>
        <begin position="44"/>
        <end position="59"/>
    </location>
</feature>
<dbReference type="InterPro" id="IPR024957">
    <property type="entry name" value="Cep57_MT-bd_dom"/>
</dbReference>
<comment type="caution">
    <text evidence="7">The sequence shown here is derived from an EMBL/GenBank/DDBJ whole genome shotgun (WGS) entry which is preliminary data.</text>
</comment>
<feature type="region of interest" description="Disordered" evidence="5">
    <location>
        <begin position="269"/>
        <end position="305"/>
    </location>
</feature>
<evidence type="ECO:0000256" key="3">
    <source>
        <dbReference type="ARBA" id="ARBA00023212"/>
    </source>
</evidence>
<accession>A0AAV9P646</accession>
<feature type="domain" description="Cep57 centrosome microtubule-binding" evidence="6">
    <location>
        <begin position="944"/>
        <end position="1020"/>
    </location>
</feature>
<evidence type="ECO:0000256" key="2">
    <source>
        <dbReference type="ARBA" id="ARBA00022490"/>
    </source>
</evidence>
<dbReference type="GeneID" id="89929012"/>
<dbReference type="InterPro" id="IPR051756">
    <property type="entry name" value="Centrosomal_MT-associated"/>
</dbReference>